<evidence type="ECO:0000313" key="1">
    <source>
        <dbReference type="EMBL" id="MDF2255406.1"/>
    </source>
</evidence>
<comment type="caution">
    <text evidence="1">The sequence shown here is derived from an EMBL/GenBank/DDBJ whole genome shotgun (WGS) entry which is preliminary data.</text>
</comment>
<accession>A0ABT5YVN4</accession>
<dbReference type="EMBL" id="JARHTQ010000003">
    <property type="protein sequence ID" value="MDF2255406.1"/>
    <property type="molecule type" value="Genomic_DNA"/>
</dbReference>
<organism evidence="1 2">
    <name type="scientific">Streptantibioticus ferralitis</name>
    <dbReference type="NCBI Taxonomy" id="236510"/>
    <lineage>
        <taxon>Bacteria</taxon>
        <taxon>Bacillati</taxon>
        <taxon>Actinomycetota</taxon>
        <taxon>Actinomycetes</taxon>
        <taxon>Kitasatosporales</taxon>
        <taxon>Streptomycetaceae</taxon>
        <taxon>Streptantibioticus</taxon>
    </lineage>
</organism>
<reference evidence="1 2" key="1">
    <citation type="submission" date="2023-03" db="EMBL/GenBank/DDBJ databases">
        <title>Draft genome sequence of type strain Streptomyces ferralitis JCM 14344.</title>
        <authorList>
            <person name="Klaysubun C."/>
            <person name="Duangmal K."/>
        </authorList>
    </citation>
    <scope>NUCLEOTIDE SEQUENCE [LARGE SCALE GENOMIC DNA]</scope>
    <source>
        <strain evidence="1 2">JCM 14344</strain>
    </source>
</reference>
<dbReference type="RefSeq" id="WP_275809758.1">
    <property type="nucleotide sequence ID" value="NZ_BAAANM010000011.1"/>
</dbReference>
<keyword evidence="2" id="KW-1185">Reference proteome</keyword>
<dbReference type="Proteomes" id="UP001220022">
    <property type="component" value="Unassembled WGS sequence"/>
</dbReference>
<evidence type="ECO:0000313" key="2">
    <source>
        <dbReference type="Proteomes" id="UP001220022"/>
    </source>
</evidence>
<sequence>MQFSNEEPPLHPVRTVTWARTVLGRRIAVLANEPIGQIGYAAASLPDRPEETWEIHIRYPRVEVKTIRHPSSVRPGVTTVDLLNDAVASFPHVPDLVAEAEIGEWLTAQATRPPAEVEEVPEALLIDGTPFRGMQAERDGVTARLVQPEAGTVVIAVGESRGAVRLVWA</sequence>
<name>A0ABT5YVN4_9ACTN</name>
<gene>
    <name evidence="1" type="ORF">P2L57_06610</name>
</gene>
<protein>
    <submittedName>
        <fullName evidence="1">Uncharacterized protein</fullName>
    </submittedName>
</protein>
<proteinExistence type="predicted"/>